<name>A0AAV9N5M2_9EURO</name>
<dbReference type="PANTHER" id="PTHR37540:SF10">
    <property type="entry name" value="SIGMA-70 REGION 2 FAMILY PROTEIN"/>
    <property type="match status" value="1"/>
</dbReference>
<dbReference type="Proteomes" id="UP001358417">
    <property type="component" value="Unassembled WGS sequence"/>
</dbReference>
<reference evidence="1 2" key="1">
    <citation type="submission" date="2023-08" db="EMBL/GenBank/DDBJ databases">
        <title>Black Yeasts Isolated from many extreme environments.</title>
        <authorList>
            <person name="Coleine C."/>
            <person name="Stajich J.E."/>
            <person name="Selbmann L."/>
        </authorList>
    </citation>
    <scope>NUCLEOTIDE SEQUENCE [LARGE SCALE GENOMIC DNA]</scope>
    <source>
        <strain evidence="1 2">CCFEE 5792</strain>
    </source>
</reference>
<gene>
    <name evidence="1" type="ORF">LTR84_003630</name>
</gene>
<organism evidence="1 2">
    <name type="scientific">Exophiala bonariae</name>
    <dbReference type="NCBI Taxonomy" id="1690606"/>
    <lineage>
        <taxon>Eukaryota</taxon>
        <taxon>Fungi</taxon>
        <taxon>Dikarya</taxon>
        <taxon>Ascomycota</taxon>
        <taxon>Pezizomycotina</taxon>
        <taxon>Eurotiomycetes</taxon>
        <taxon>Chaetothyriomycetidae</taxon>
        <taxon>Chaetothyriales</taxon>
        <taxon>Herpotrichiellaceae</taxon>
        <taxon>Exophiala</taxon>
    </lineage>
</organism>
<dbReference type="AlphaFoldDB" id="A0AAV9N5M2"/>
<dbReference type="InterPro" id="IPR021858">
    <property type="entry name" value="Fun_TF"/>
</dbReference>
<comment type="caution">
    <text evidence="1">The sequence shown here is derived from an EMBL/GenBank/DDBJ whole genome shotgun (WGS) entry which is preliminary data.</text>
</comment>
<protein>
    <recommendedName>
        <fullName evidence="3">Transcription factor domain-containing protein</fullName>
    </recommendedName>
</protein>
<evidence type="ECO:0008006" key="3">
    <source>
        <dbReference type="Google" id="ProtNLM"/>
    </source>
</evidence>
<keyword evidence="2" id="KW-1185">Reference proteome</keyword>
<dbReference type="RefSeq" id="XP_064704935.1">
    <property type="nucleotide sequence ID" value="XM_064847214.1"/>
</dbReference>
<evidence type="ECO:0000313" key="1">
    <source>
        <dbReference type="EMBL" id="KAK5050349.1"/>
    </source>
</evidence>
<sequence>MGPSKCESVPYVKKELVPLESKISLLSTLHQAVDKPTKQVAVVGRSTAPTSNTEQKILDILRRSLQPFSDRLDPFAALPISLDRFQEHLVSFYLLYYPKVTYGFSPRLQPHPVASNFSIALTTPACFQVALARSASYRLSLNKYVSEPEKKSLELAVVRHKGEALKIVRSLSIKSNPKRKDDLLASMISLGTFDRRTGSTEASGMHYAAVRKILKSTGGPLAVNSVLLSRVMCFFECIYGTSPESYIWDETDLTRLLNGLNRFLGKLWELWKSLSAIRELTNRPLVSHQSAPIHSFCLQPDSTLLSLVERQPPPGAEITQARRLEMVFQLTCLLTLAMITMDYADDFRSLQQYMDNLHKTMHDLQLAGQSCNNAMWQIQVNDHSEPHSRRIWRAASYAWIMKHVSYNVQLTLKDWLLGFFTGKPVGKAFRLDSFHFSYAS</sequence>
<dbReference type="EMBL" id="JAVRRD010000017">
    <property type="protein sequence ID" value="KAK5050349.1"/>
    <property type="molecule type" value="Genomic_DNA"/>
</dbReference>
<dbReference type="PANTHER" id="PTHR37540">
    <property type="entry name" value="TRANSCRIPTION FACTOR (ACR-2), PUTATIVE-RELATED-RELATED"/>
    <property type="match status" value="1"/>
</dbReference>
<evidence type="ECO:0000313" key="2">
    <source>
        <dbReference type="Proteomes" id="UP001358417"/>
    </source>
</evidence>
<accession>A0AAV9N5M2</accession>
<proteinExistence type="predicted"/>
<dbReference type="GeneID" id="89971813"/>
<dbReference type="Pfam" id="PF11951">
    <property type="entry name" value="Fungal_trans_2"/>
    <property type="match status" value="1"/>
</dbReference>